<sequence length="221" mass="24903">MNYPKLILGLLATTALLNTNGTFPVAAREINPANESLCRKFPLNSQCRDLQPQPAIVQPHQLDRQSFCSRFPFNSQCQDSIEIIKLSLDRSGEKDEWIQIEKKGDRVKLWHSTRVKDGLISGVLNAGLGLIPIPVPLPELNKYSWKDHQTMKVSFQSDGCKNQNCVVSGKANTLIMPKMNLHGGIFTLRYQEEDLERSVSFRIPPEVKAKTPDTLTVNFNN</sequence>
<protein>
    <submittedName>
        <fullName evidence="1">Uncharacterized protein</fullName>
    </submittedName>
</protein>
<keyword evidence="2" id="KW-1185">Reference proteome</keyword>
<dbReference type="AlphaFoldDB" id="A0A964BSB4"/>
<gene>
    <name evidence="1" type="ORF">I4641_17840</name>
</gene>
<organism evidence="1 2">
    <name type="scientific">Waterburya agarophytonicola KI4</name>
    <dbReference type="NCBI Taxonomy" id="2874699"/>
    <lineage>
        <taxon>Bacteria</taxon>
        <taxon>Bacillati</taxon>
        <taxon>Cyanobacteriota</taxon>
        <taxon>Cyanophyceae</taxon>
        <taxon>Pleurocapsales</taxon>
        <taxon>Hyellaceae</taxon>
        <taxon>Waterburya</taxon>
        <taxon>Waterburya agarophytonicola</taxon>
    </lineage>
</organism>
<evidence type="ECO:0000313" key="1">
    <source>
        <dbReference type="EMBL" id="MCC0178833.1"/>
    </source>
</evidence>
<dbReference type="EMBL" id="JADWDC010000056">
    <property type="protein sequence ID" value="MCC0178833.1"/>
    <property type="molecule type" value="Genomic_DNA"/>
</dbReference>
<comment type="caution">
    <text evidence="1">The sequence shown here is derived from an EMBL/GenBank/DDBJ whole genome shotgun (WGS) entry which is preliminary data.</text>
</comment>
<accession>A0A964BSB4</accession>
<name>A0A964BSB4_9CYAN</name>
<proteinExistence type="predicted"/>
<dbReference type="RefSeq" id="WP_229641939.1">
    <property type="nucleotide sequence ID" value="NZ_JADWDC010000056.1"/>
</dbReference>
<evidence type="ECO:0000313" key="2">
    <source>
        <dbReference type="Proteomes" id="UP000729733"/>
    </source>
</evidence>
<dbReference type="Proteomes" id="UP000729733">
    <property type="component" value="Unassembled WGS sequence"/>
</dbReference>
<reference evidence="1" key="1">
    <citation type="journal article" date="2021" name="Antonie Van Leeuwenhoek">
        <title>Draft genome and description of Waterburya agarophytonicola gen. nov. sp. nov. (Pleurocapsales, Cyanobacteria): a seaweed symbiont.</title>
        <authorList>
            <person name="Bonthond G."/>
            <person name="Shalygin S."/>
            <person name="Bayer T."/>
            <person name="Weinberger F."/>
        </authorList>
    </citation>
    <scope>NUCLEOTIDE SEQUENCE</scope>
    <source>
        <strain evidence="1">KI4</strain>
    </source>
</reference>